<dbReference type="SMART" id="SM01026">
    <property type="entry name" value="Beach"/>
    <property type="match status" value="1"/>
</dbReference>
<keyword evidence="3" id="KW-1185">Reference proteome</keyword>
<gene>
    <name evidence="2" type="ORF">TRFO_19438</name>
</gene>
<dbReference type="SUPFAM" id="SSF50978">
    <property type="entry name" value="WD40 repeat-like"/>
    <property type="match status" value="1"/>
</dbReference>
<dbReference type="VEuPathDB" id="TrichDB:TRFO_19438"/>
<dbReference type="Gene3D" id="1.10.1540.10">
    <property type="entry name" value="BEACH domain"/>
    <property type="match status" value="1"/>
</dbReference>
<dbReference type="GeneID" id="94835497"/>
<dbReference type="Pfam" id="PF02138">
    <property type="entry name" value="Beach"/>
    <property type="match status" value="1"/>
</dbReference>
<dbReference type="InterPro" id="IPR050865">
    <property type="entry name" value="BEACH_Domain"/>
</dbReference>
<evidence type="ECO:0000259" key="1">
    <source>
        <dbReference type="PROSITE" id="PS50197"/>
    </source>
</evidence>
<feature type="domain" description="BEACH" evidence="1">
    <location>
        <begin position="1830"/>
        <end position="2100"/>
    </location>
</feature>
<reference evidence="2" key="1">
    <citation type="submission" date="2016-10" db="EMBL/GenBank/DDBJ databases">
        <authorList>
            <person name="Benchimol M."/>
            <person name="Almeida L.G."/>
            <person name="Vasconcelos A.T."/>
            <person name="Perreira-Neves A."/>
            <person name="Rosa I.A."/>
            <person name="Tasca T."/>
            <person name="Bogo M.R."/>
            <person name="de Souza W."/>
        </authorList>
    </citation>
    <scope>NUCLEOTIDE SEQUENCE [LARGE SCALE GENOMIC DNA]</scope>
    <source>
        <strain evidence="2">K</strain>
    </source>
</reference>
<dbReference type="PROSITE" id="PS50197">
    <property type="entry name" value="BEACH"/>
    <property type="match status" value="1"/>
</dbReference>
<dbReference type="InterPro" id="IPR036322">
    <property type="entry name" value="WD40_repeat_dom_sf"/>
</dbReference>
<dbReference type="EMBL" id="MLAK01000595">
    <property type="protein sequence ID" value="OHT11039.1"/>
    <property type="molecule type" value="Genomic_DNA"/>
</dbReference>
<evidence type="ECO:0000313" key="3">
    <source>
        <dbReference type="Proteomes" id="UP000179807"/>
    </source>
</evidence>
<dbReference type="InterPro" id="IPR036372">
    <property type="entry name" value="BEACH_dom_sf"/>
</dbReference>
<evidence type="ECO:0000313" key="2">
    <source>
        <dbReference type="EMBL" id="OHT11039.1"/>
    </source>
</evidence>
<comment type="caution">
    <text evidence="2">The sequence shown here is derived from an EMBL/GenBank/DDBJ whole genome shotgun (WGS) entry which is preliminary data.</text>
</comment>
<dbReference type="PANTHER" id="PTHR13743">
    <property type="entry name" value="BEIGE/BEACH-RELATED"/>
    <property type="match status" value="1"/>
</dbReference>
<name>A0A1J4KI30_9EUKA</name>
<sequence>MFKKKADVADPILEGLMANQNLLDSVKLYTTFSDKISTSPEILSKILSIANTLNAYFDKVGVHPVQQNSCTLILNGFLLPLFEAFSIMDKSDKRLEEIMLCISTMYDVTGLLNPLSSFQSIKPFFYNLFPFYQTKHSFRETLTQIVSEMIHVKQIYSTMLNFDFINFLYDELFSNQQLTDSACWFTELFISNFDRNKPNSIDLMPISNKLYSMIDQESIPRQNIKAASMFYSFISPLNFLSKEESLLVFSPTNLLKFCHFMHLSYNQSNNINYNQNNNPENNFLNNEDNNIYNNLNNDVRFFIRNMTYLSQIVEKGSNFNLNSDVVCFMLSQIGENSLFSKYFFLTFLELFENMNIPFSSFESICSVPTLFQIEFDQNSSSHILVLMSMFQSLAKRHNEKVFCLPECLAYLIDKIVLQIDYPNYSSFYQLITNLLKKEILHVNEVATFHFFSSFVFNLKKELFKQMLQNNSQYRILLYKCYSSLENNKKQWEVLKAVYSIEELFEKQHQFIKIASPFFSGVDSSFIMVQTLQYITDHQTKPMMNLLITTFRDHEEDIDLFLQNSGLTWFNNEIIPNASFDDQFISNFINSLVSRRTHDSVSIWISSLKSNHRIFKMPYDILWFLAFGTNKSVKPTTIRIPALLHLLDLRDIVFSPWNSAYAAKLGLQEFIKRKVDVTGNTLIDQMANYCVSSEQFLYLLDNSKNRANFINTSYSHFPMFEFVPNSLNANFTVKVESKAVAFWFKVDGTTISDEKVSLMTSDVVSLSFNATNLFVTRGNETIESSIQPSQQWIFIALSIINDYSFVVNVNGKTAKGNLPKPMSFTYLRFGPNPKEQPESISSCRWFIGSSVRFSKSPLNDQDLMNLQQEGPSYMSSSQKIDDNFVITPFSSRNSIKSSGVLTVPYSGFSFYARRRRYFHLIVMKILKSNDIEDIEDLIKLLLNLFTVNRYQIRYFWIYMKTILKEKHSIIPDRLLKIILSYFHRNGFKEWFSAFYNDLDLWVLHTDIWNKSITKTCLEMPKFPFILFSMLTWSTDSHFRDALIQIILRFNNPIIYSLISFYLIASDEQAQFNFLSKLDDEYLKNFPIEGLYNLMLSLPLNITSILLDKFCIISANNPDYIPSIDLLGYIFSRGISQKHTWFQAFSLLCGIIPPSYQTFQEASIEGSKEELESQLELFEFFKDKKIERQNVICPILSLIFYSLCDAIHNGQIKNDLMFDAMKIIILFFDNSPKLFLTHDFLKIINYFAPILFDSNLVSEILSDMKDELEKRKQEDHILFSLWGVPSSILSESLPEPFSPSKVFQKKSSNMKSDDFFSFITDEQYNALISFYVTLSMPSSVDYDALSSIFLYNTSQSKFCIDLLIHMISPSIMKRITNTVSRDVIFTVVSEGIHQKLFGNDVTKLYHSIFDLILYFVEKKANISTFVGKIRSILIDMFNVLNSEEQSILFEKFFEHSEEFYEQSKIFDSIEFLLLYTSLMKDPPFLLIEMQAKMAEQPPPDTPFTIFNGELFEEHRKRILKKTSEITLKLDSKFIHISPNIVTVVFKNITSFHLNLMLRKEERDFFPVWQMLILSQMQNPEINEWSKSFTLSGQAWPFQAPRVLSLSMHERLSVTRKTPFDIKDLKEKAPRLCPFLKSKMKEKIECLYPWKYTSFTSILNIQPHQFSQSFNTNPTILYQLFVIIYAQFGSIKETTTVRFLKRIDAFNCFLFITQTHFMILINSWINNKQIHLENTAKSPIIYRTFLESIEMGFYGDAGLFCGHPIIIVPFSTVIYATPHYYFHLPTAMLIYTQRCADFILIPGTSRTLPAEFIKKLENKSDKFAESIPDTCNPLSFLKKSYGDIHKMWKNRKISTYDFIMCMNFLSGRSFSDLSQYPVYPWVFGDIQVENGSFVYKLRDLSKPMGQQTLERAESFEKTFENSIEGIQYYYSGHYSTMSMIHCELIRIAPFTDMHWDLYQGFDVEDRIFSNFVEAYKSSSEVNQNDVSELFAEWFCLPEMFSNVNNIDLPEVLLPEVTSNQCQFTLLSRKQLETAQGIGQWMDLIFGYLQQGNNAVTAKNVFNPVSYQKPLPSDIDRKAVGVQLENWGQCPVQIAKKAIREPKMNIKSNFDNISIKKIHSDNKIFMFSELVRTVLINKSKTIIARISRPNLMLYFEVITQKHPSLLLPLQSQSQQVPNEKQAKLLDSHYGIFNRLFSSALNISISANGLFVVIDTFLAFSVVYRLSFNGKYNVIDSKGFPPILHTKPMISSINGNDFLCASHEGNKVVIWDFVRSVIHRIISFDQKVLDTSFDEYLGLLFVLCSGKLEMFSINGTYITRIELTKPTSLFIYNPQETSEMLRPIFVGFDDGKVEMMKYEEETNTLSILKTINSSLGPINNIGSYINKNEIIVKDKDNNCCVIYCEGS</sequence>
<dbReference type="InterPro" id="IPR000409">
    <property type="entry name" value="BEACH_dom"/>
</dbReference>
<dbReference type="SUPFAM" id="SSF81837">
    <property type="entry name" value="BEACH domain"/>
    <property type="match status" value="1"/>
</dbReference>
<organism evidence="2 3">
    <name type="scientific">Tritrichomonas foetus</name>
    <dbReference type="NCBI Taxonomy" id="1144522"/>
    <lineage>
        <taxon>Eukaryota</taxon>
        <taxon>Metamonada</taxon>
        <taxon>Parabasalia</taxon>
        <taxon>Tritrichomonadida</taxon>
        <taxon>Tritrichomonadidae</taxon>
        <taxon>Tritrichomonas</taxon>
    </lineage>
</organism>
<proteinExistence type="predicted"/>
<dbReference type="Proteomes" id="UP000179807">
    <property type="component" value="Unassembled WGS sequence"/>
</dbReference>
<dbReference type="RefSeq" id="XP_068364175.1">
    <property type="nucleotide sequence ID" value="XM_068500793.1"/>
</dbReference>
<protein>
    <recommendedName>
        <fullName evidence="1">BEACH domain-containing protein</fullName>
    </recommendedName>
</protein>
<dbReference type="CDD" id="cd06071">
    <property type="entry name" value="Beach"/>
    <property type="match status" value="1"/>
</dbReference>
<accession>A0A1J4KI30</accession>
<dbReference type="PANTHER" id="PTHR13743:SF112">
    <property type="entry name" value="BEACH DOMAIN-CONTAINING PROTEIN"/>
    <property type="match status" value="1"/>
</dbReference>
<dbReference type="OrthoDB" id="26681at2759"/>